<evidence type="ECO:0000313" key="7">
    <source>
        <dbReference type="EMBL" id="SHE33463.1"/>
    </source>
</evidence>
<proteinExistence type="predicted"/>
<evidence type="ECO:0000313" key="8">
    <source>
        <dbReference type="Proteomes" id="UP000184334"/>
    </source>
</evidence>
<reference evidence="7" key="1">
    <citation type="submission" date="2016-11" db="EMBL/GenBank/DDBJ databases">
        <authorList>
            <person name="Varghese N."/>
            <person name="Submissions S."/>
        </authorList>
    </citation>
    <scope>NUCLEOTIDE SEQUENCE [LARGE SCALE GENOMIC DNA]</scope>
    <source>
        <strain evidence="7">DSM 16785</strain>
    </source>
</reference>
<dbReference type="CDD" id="cd10159">
    <property type="entry name" value="CsoR-like_DUF156_2"/>
    <property type="match status" value="1"/>
</dbReference>
<gene>
    <name evidence="7" type="ORF">SAMN02745164_00238</name>
</gene>
<dbReference type="PANTHER" id="PTHR33677">
    <property type="entry name" value="TRANSCRIPTIONAL REPRESSOR FRMR-RELATED"/>
    <property type="match status" value="1"/>
</dbReference>
<dbReference type="GO" id="GO:0046872">
    <property type="term" value="F:metal ion binding"/>
    <property type="evidence" value="ECO:0007669"/>
    <property type="project" value="UniProtKB-KW"/>
</dbReference>
<evidence type="ECO:0000256" key="1">
    <source>
        <dbReference type="ARBA" id="ARBA00004496"/>
    </source>
</evidence>
<dbReference type="InterPro" id="IPR003735">
    <property type="entry name" value="Metal_Tscrpt_repr"/>
</dbReference>
<evidence type="ECO:0000256" key="4">
    <source>
        <dbReference type="ARBA" id="ARBA00022723"/>
    </source>
</evidence>
<keyword evidence="8" id="KW-1185">Reference proteome</keyword>
<evidence type="ECO:0000256" key="5">
    <source>
        <dbReference type="ARBA" id="ARBA00039938"/>
    </source>
</evidence>
<comment type="caution">
    <text evidence="7">The sequence shown here is derived from an EMBL/GenBank/DDBJ whole genome shotgun (WGS) entry which is preliminary data.</text>
</comment>
<dbReference type="GO" id="GO:0045892">
    <property type="term" value="P:negative regulation of DNA-templated transcription"/>
    <property type="evidence" value="ECO:0007669"/>
    <property type="project" value="UniProtKB-ARBA"/>
</dbReference>
<dbReference type="AlphaFoldDB" id="A0A1M4SMK7"/>
<evidence type="ECO:0000256" key="6">
    <source>
        <dbReference type="ARBA" id="ARBA00041544"/>
    </source>
</evidence>
<evidence type="ECO:0000256" key="3">
    <source>
        <dbReference type="ARBA" id="ARBA00022490"/>
    </source>
</evidence>
<organism evidence="7 8">
    <name type="scientific">Marinitoga hydrogenitolerans (strain DSM 16785 / JCM 12826 / AT1271)</name>
    <dbReference type="NCBI Taxonomy" id="1122195"/>
    <lineage>
        <taxon>Bacteria</taxon>
        <taxon>Thermotogati</taxon>
        <taxon>Thermotogota</taxon>
        <taxon>Thermotogae</taxon>
        <taxon>Petrotogales</taxon>
        <taxon>Petrotogaceae</taxon>
        <taxon>Marinitoga</taxon>
    </lineage>
</organism>
<dbReference type="Proteomes" id="UP000184334">
    <property type="component" value="Unassembled WGS sequence"/>
</dbReference>
<evidence type="ECO:0000256" key="2">
    <source>
        <dbReference type="ARBA" id="ARBA00011738"/>
    </source>
</evidence>
<dbReference type="GO" id="GO:0003677">
    <property type="term" value="F:DNA binding"/>
    <property type="evidence" value="ECO:0007669"/>
    <property type="project" value="UniProtKB-KW"/>
</dbReference>
<dbReference type="Pfam" id="PF02583">
    <property type="entry name" value="Trns_repr_metal"/>
    <property type="match status" value="1"/>
</dbReference>
<dbReference type="EMBL" id="FQUI01000002">
    <property type="protein sequence ID" value="SHE33463.1"/>
    <property type="molecule type" value="Genomic_DNA"/>
</dbReference>
<comment type="subcellular location">
    <subcellularLocation>
        <location evidence="1">Cytoplasm</location>
    </subcellularLocation>
</comment>
<keyword evidence="3" id="KW-0963">Cytoplasm</keyword>
<dbReference type="Gene3D" id="1.20.58.1000">
    <property type="entry name" value="Metal-sensitive repressor, helix protomer"/>
    <property type="match status" value="1"/>
</dbReference>
<comment type="subunit">
    <text evidence="2">Homodimer.</text>
</comment>
<sequence length="100" mass="11637">MEKNNHHHHHMKHKKSLNVLKTARGQVEAVIKMIEDNRYCIDISKQILASISLLKKANSQILKEHLETCVREAAYSNETSEIESKIKELEEVIEYINKTL</sequence>
<accession>A0A1M4SMK7</accession>
<name>A0A1M4SMK7_MARH1</name>
<dbReference type="InterPro" id="IPR038390">
    <property type="entry name" value="Metal_Tscrpt_repr_sf"/>
</dbReference>
<dbReference type="PANTHER" id="PTHR33677:SF4">
    <property type="entry name" value="COPPER-SENSING TRANSCRIPTIONAL REPRESSOR CSOR"/>
    <property type="match status" value="1"/>
</dbReference>
<dbReference type="GO" id="GO:0005737">
    <property type="term" value="C:cytoplasm"/>
    <property type="evidence" value="ECO:0007669"/>
    <property type="project" value="UniProtKB-SubCell"/>
</dbReference>
<keyword evidence="7" id="KW-0238">DNA-binding</keyword>
<dbReference type="STRING" id="1122195.SAMN02745164_00238"/>
<keyword evidence="4" id="KW-0479">Metal-binding</keyword>
<protein>
    <recommendedName>
        <fullName evidence="5">Copper-sensing transcriptional repressor CsoR</fullName>
    </recommendedName>
    <alternativeName>
        <fullName evidence="6">Copper-sensitive operon repressor</fullName>
    </alternativeName>
</protein>